<name>A0A182SK14_9DIPT</name>
<evidence type="ECO:0000313" key="2">
    <source>
        <dbReference type="EnsemblMetazoa" id="AMAM008315-PA"/>
    </source>
</evidence>
<dbReference type="AlphaFoldDB" id="A0A182SK14"/>
<feature type="region of interest" description="Disordered" evidence="1">
    <location>
        <begin position="147"/>
        <end position="168"/>
    </location>
</feature>
<keyword evidence="3" id="KW-1185">Reference proteome</keyword>
<evidence type="ECO:0000313" key="3">
    <source>
        <dbReference type="Proteomes" id="UP000075901"/>
    </source>
</evidence>
<reference evidence="2" key="2">
    <citation type="submission" date="2020-05" db="UniProtKB">
        <authorList>
            <consortium name="EnsemblMetazoa"/>
        </authorList>
    </citation>
    <scope>IDENTIFICATION</scope>
    <source>
        <strain evidence="2">maculatus3</strain>
    </source>
</reference>
<dbReference type="EnsemblMetazoa" id="AMAM008315-RA">
    <property type="protein sequence ID" value="AMAM008315-PA"/>
    <property type="gene ID" value="AMAM008315"/>
</dbReference>
<proteinExistence type="predicted"/>
<dbReference type="VEuPathDB" id="VectorBase:AMAM008315"/>
<reference evidence="3" key="1">
    <citation type="submission" date="2013-09" db="EMBL/GenBank/DDBJ databases">
        <title>The Genome Sequence of Anopheles maculatus species B.</title>
        <authorList>
            <consortium name="The Broad Institute Genomics Platform"/>
            <person name="Neafsey D.E."/>
            <person name="Besansky N."/>
            <person name="Howell P."/>
            <person name="Walton C."/>
            <person name="Young S.K."/>
            <person name="Zeng Q."/>
            <person name="Gargeya S."/>
            <person name="Fitzgerald M."/>
            <person name="Haas B."/>
            <person name="Abouelleil A."/>
            <person name="Allen A.W."/>
            <person name="Alvarado L."/>
            <person name="Arachchi H.M."/>
            <person name="Berlin A.M."/>
            <person name="Chapman S.B."/>
            <person name="Gainer-Dewar J."/>
            <person name="Goldberg J."/>
            <person name="Griggs A."/>
            <person name="Gujja S."/>
            <person name="Hansen M."/>
            <person name="Howarth C."/>
            <person name="Imamovic A."/>
            <person name="Ireland A."/>
            <person name="Larimer J."/>
            <person name="McCowan C."/>
            <person name="Murphy C."/>
            <person name="Pearson M."/>
            <person name="Poon T.W."/>
            <person name="Priest M."/>
            <person name="Roberts A."/>
            <person name="Saif S."/>
            <person name="Shea T."/>
            <person name="Sisk P."/>
            <person name="Sykes S."/>
            <person name="Wortman J."/>
            <person name="Nusbaum C."/>
            <person name="Birren B."/>
        </authorList>
    </citation>
    <scope>NUCLEOTIDE SEQUENCE [LARGE SCALE GENOMIC DNA]</scope>
    <source>
        <strain evidence="3">maculatus3</strain>
    </source>
</reference>
<protein>
    <submittedName>
        <fullName evidence="2">Uncharacterized protein</fullName>
    </submittedName>
</protein>
<accession>A0A182SK14</accession>
<sequence>MSAATGNTSTTLATTATNNTGAESIISANEHEVQSQGSTHATGMTLDVVGDSNRHRIPQCSPELNRLLHKDRSRQPLDLTDLGHSLEQHWQSERAGSETISVTTTTATGRTQTATTNAPGKVNAGPILTSSMPELNRCLAPGNGSPRISRTNSPMSMPMEDSAVVALG</sequence>
<organism evidence="2 3">
    <name type="scientific">Anopheles maculatus</name>
    <dbReference type="NCBI Taxonomy" id="74869"/>
    <lineage>
        <taxon>Eukaryota</taxon>
        <taxon>Metazoa</taxon>
        <taxon>Ecdysozoa</taxon>
        <taxon>Arthropoda</taxon>
        <taxon>Hexapoda</taxon>
        <taxon>Insecta</taxon>
        <taxon>Pterygota</taxon>
        <taxon>Neoptera</taxon>
        <taxon>Endopterygota</taxon>
        <taxon>Diptera</taxon>
        <taxon>Nematocera</taxon>
        <taxon>Culicoidea</taxon>
        <taxon>Culicidae</taxon>
        <taxon>Anophelinae</taxon>
        <taxon>Anopheles</taxon>
        <taxon>Anopheles maculatus group</taxon>
    </lineage>
</organism>
<evidence type="ECO:0000256" key="1">
    <source>
        <dbReference type="SAM" id="MobiDB-lite"/>
    </source>
</evidence>
<dbReference type="Proteomes" id="UP000075901">
    <property type="component" value="Unassembled WGS sequence"/>
</dbReference>